<feature type="region of interest" description="Disordered" evidence="1">
    <location>
        <begin position="36"/>
        <end position="62"/>
    </location>
</feature>
<dbReference type="GO" id="GO:0010027">
    <property type="term" value="P:thylakoid membrane organization"/>
    <property type="evidence" value="ECO:0007669"/>
    <property type="project" value="TreeGrafter"/>
</dbReference>
<evidence type="ECO:0000313" key="3">
    <source>
        <dbReference type="Proteomes" id="UP000734854"/>
    </source>
</evidence>
<dbReference type="PANTHER" id="PTHR43681:SF1">
    <property type="entry name" value="SARCALUMENIN"/>
    <property type="match status" value="1"/>
</dbReference>
<dbReference type="Proteomes" id="UP000734854">
    <property type="component" value="Unassembled WGS sequence"/>
</dbReference>
<keyword evidence="3" id="KW-1185">Reference proteome</keyword>
<accession>A0A8J5L522</accession>
<sequence length="213" mass="23421">MVACLLHSHTPVAAARSPHLPRFPKPLSAFPFCRRPSLSDRPSTPRTVNAVGPNSSSFPNPQKQIQQQQQVRTLFPGGFKRPEISVPALVLRLSVDESLERGAEIDFALPKGVGVVVLDGGAVEICIYYLSFLKMQIETTKSRALKLTYSLLRLSNIDLIPAYALKAERTGSTFTISTFQNDIINPALSDARDLVSVVCMLHTSMCRTTRIAE</sequence>
<organism evidence="2 3">
    <name type="scientific">Zingiber officinale</name>
    <name type="common">Ginger</name>
    <name type="synonym">Amomum zingiber</name>
    <dbReference type="NCBI Taxonomy" id="94328"/>
    <lineage>
        <taxon>Eukaryota</taxon>
        <taxon>Viridiplantae</taxon>
        <taxon>Streptophyta</taxon>
        <taxon>Embryophyta</taxon>
        <taxon>Tracheophyta</taxon>
        <taxon>Spermatophyta</taxon>
        <taxon>Magnoliopsida</taxon>
        <taxon>Liliopsida</taxon>
        <taxon>Zingiberales</taxon>
        <taxon>Zingiberaceae</taxon>
        <taxon>Zingiber</taxon>
    </lineage>
</organism>
<dbReference type="PANTHER" id="PTHR43681">
    <property type="entry name" value="TRANSMEMBRANE GTPASE FZO"/>
    <property type="match status" value="1"/>
</dbReference>
<evidence type="ECO:0000313" key="2">
    <source>
        <dbReference type="EMBL" id="KAG6506030.1"/>
    </source>
</evidence>
<dbReference type="AlphaFoldDB" id="A0A8J5L522"/>
<gene>
    <name evidence="2" type="ORF">ZIOFF_031345</name>
</gene>
<feature type="compositionally biased region" description="Polar residues" evidence="1">
    <location>
        <begin position="40"/>
        <end position="61"/>
    </location>
</feature>
<dbReference type="InterPro" id="IPR051943">
    <property type="entry name" value="TRAFAC_Dynamin-like_GTPase"/>
</dbReference>
<reference evidence="2 3" key="1">
    <citation type="submission" date="2020-08" db="EMBL/GenBank/DDBJ databases">
        <title>Plant Genome Project.</title>
        <authorList>
            <person name="Zhang R.-G."/>
        </authorList>
    </citation>
    <scope>NUCLEOTIDE SEQUENCE [LARGE SCALE GENOMIC DNA]</scope>
    <source>
        <tissue evidence="2">Rhizome</tissue>
    </source>
</reference>
<proteinExistence type="predicted"/>
<name>A0A8J5L522_ZINOF</name>
<comment type="caution">
    <text evidence="2">The sequence shown here is derived from an EMBL/GenBank/DDBJ whole genome shotgun (WGS) entry which is preliminary data.</text>
</comment>
<dbReference type="GO" id="GO:0031969">
    <property type="term" value="C:chloroplast membrane"/>
    <property type="evidence" value="ECO:0007669"/>
    <property type="project" value="TreeGrafter"/>
</dbReference>
<protein>
    <submittedName>
        <fullName evidence="2">Uncharacterized protein</fullName>
    </submittedName>
</protein>
<dbReference type="EMBL" id="JACMSC010000009">
    <property type="protein sequence ID" value="KAG6506030.1"/>
    <property type="molecule type" value="Genomic_DNA"/>
</dbReference>
<evidence type="ECO:0000256" key="1">
    <source>
        <dbReference type="SAM" id="MobiDB-lite"/>
    </source>
</evidence>